<dbReference type="AlphaFoldDB" id="A0A919MNL1"/>
<dbReference type="GO" id="GO:0006707">
    <property type="term" value="P:cholesterol catabolic process"/>
    <property type="evidence" value="ECO:0007669"/>
    <property type="project" value="TreeGrafter"/>
</dbReference>
<dbReference type="Gene3D" id="1.10.630.10">
    <property type="entry name" value="Cytochrome P450"/>
    <property type="match status" value="1"/>
</dbReference>
<evidence type="ECO:0000313" key="3">
    <source>
        <dbReference type="Proteomes" id="UP000647172"/>
    </source>
</evidence>
<accession>A0A919MNL1</accession>
<dbReference type="RefSeq" id="WP_203772468.1">
    <property type="nucleotide sequence ID" value="NZ_BAAAYJ010000097.1"/>
</dbReference>
<dbReference type="GO" id="GO:0020037">
    <property type="term" value="F:heme binding"/>
    <property type="evidence" value="ECO:0007669"/>
    <property type="project" value="InterPro"/>
</dbReference>
<comment type="similarity">
    <text evidence="1">Belongs to the cytochrome P450 family.</text>
</comment>
<reference evidence="2" key="1">
    <citation type="submission" date="2021-01" db="EMBL/GenBank/DDBJ databases">
        <title>Whole genome shotgun sequence of Actinoplanes nipponensis NBRC 14063.</title>
        <authorList>
            <person name="Komaki H."/>
            <person name="Tamura T."/>
        </authorList>
    </citation>
    <scope>NUCLEOTIDE SEQUENCE</scope>
    <source>
        <strain evidence="2">NBRC 14063</strain>
    </source>
</reference>
<dbReference type="InterPro" id="IPR001128">
    <property type="entry name" value="Cyt_P450"/>
</dbReference>
<dbReference type="InterPro" id="IPR036396">
    <property type="entry name" value="Cyt_P450_sf"/>
</dbReference>
<sequence>MSGADLDLIDLTDPHTFQRDDLHAMWRAFRARGPAHWHHPRGDVPGFWVLPRYADALAVYRDAEHFSSEGGTVLTTLLAGGDSAAGKMLEVTDGVRHREIKAVMQRSFSPRVISRTTERVRERTRQLIAEVAGAGAFDFAARVGEELPINTIADLMDLPTADRPMLLRCNKLALSSDTGTTTPLESIAARNEILLYFADLVAARRRDPGDDVVSALAHATVNGAPLREDEVVYNCYSLIIGGDESSRVAATGTVLALAGHRDQWQALLDGSVAVEAATEEALRWTTPAMHFGRRAATDVTVAGVDISAGDIVTLWNTSANFDETEFPEPELFRLGRRPNRHLALGHGPHFCLGAFLGRAELSALLGCLRELVGGIEVTGPPRRIYSNFLFGYSSLPVEFRAR</sequence>
<dbReference type="PANTHER" id="PTHR46696">
    <property type="entry name" value="P450, PUTATIVE (EUROFUNG)-RELATED"/>
    <property type="match status" value="1"/>
</dbReference>
<dbReference type="PRINTS" id="PR00359">
    <property type="entry name" value="BP450"/>
</dbReference>
<dbReference type="GO" id="GO:0008395">
    <property type="term" value="F:steroid hydroxylase activity"/>
    <property type="evidence" value="ECO:0007669"/>
    <property type="project" value="TreeGrafter"/>
</dbReference>
<comment type="caution">
    <text evidence="2">The sequence shown here is derived from an EMBL/GenBank/DDBJ whole genome shotgun (WGS) entry which is preliminary data.</text>
</comment>
<dbReference type="InterPro" id="IPR002397">
    <property type="entry name" value="Cyt_P450_B"/>
</dbReference>
<protein>
    <submittedName>
        <fullName evidence="2">Cytochrome P450</fullName>
    </submittedName>
</protein>
<dbReference type="Pfam" id="PF00067">
    <property type="entry name" value="p450"/>
    <property type="match status" value="1"/>
</dbReference>
<proteinExistence type="inferred from homology"/>
<dbReference type="CDD" id="cd11033">
    <property type="entry name" value="CYP142-like"/>
    <property type="match status" value="1"/>
</dbReference>
<organism evidence="2 3">
    <name type="scientific">Actinoplanes nipponensis</name>
    <dbReference type="NCBI Taxonomy" id="135950"/>
    <lineage>
        <taxon>Bacteria</taxon>
        <taxon>Bacillati</taxon>
        <taxon>Actinomycetota</taxon>
        <taxon>Actinomycetes</taxon>
        <taxon>Micromonosporales</taxon>
        <taxon>Micromonosporaceae</taxon>
        <taxon>Actinoplanes</taxon>
    </lineage>
</organism>
<dbReference type="GO" id="GO:0005506">
    <property type="term" value="F:iron ion binding"/>
    <property type="evidence" value="ECO:0007669"/>
    <property type="project" value="InterPro"/>
</dbReference>
<dbReference type="Proteomes" id="UP000647172">
    <property type="component" value="Unassembled WGS sequence"/>
</dbReference>
<name>A0A919MNL1_9ACTN</name>
<gene>
    <name evidence="2" type="ORF">Ani05nite_52300</name>
</gene>
<dbReference type="EMBL" id="BOMQ01000061">
    <property type="protein sequence ID" value="GIE51696.1"/>
    <property type="molecule type" value="Genomic_DNA"/>
</dbReference>
<dbReference type="SUPFAM" id="SSF48264">
    <property type="entry name" value="Cytochrome P450"/>
    <property type="match status" value="1"/>
</dbReference>
<evidence type="ECO:0000313" key="2">
    <source>
        <dbReference type="EMBL" id="GIE51696.1"/>
    </source>
</evidence>
<keyword evidence="3" id="KW-1185">Reference proteome</keyword>
<evidence type="ECO:0000256" key="1">
    <source>
        <dbReference type="ARBA" id="ARBA00010617"/>
    </source>
</evidence>
<dbReference type="GO" id="GO:0036199">
    <property type="term" value="F:cholest-4-en-3-one 26-monooxygenase activity"/>
    <property type="evidence" value="ECO:0007669"/>
    <property type="project" value="TreeGrafter"/>
</dbReference>
<dbReference type="PANTHER" id="PTHR46696:SF4">
    <property type="entry name" value="BIOTIN BIOSYNTHESIS CYTOCHROME P450"/>
    <property type="match status" value="1"/>
</dbReference>